<comment type="function">
    <text evidence="6">Catalyzes the conversion of (8S)-3',8-cyclo-7,8-dihydroguanosine 5'-triphosphate to cyclic pyranopterin monophosphate (cPMP).</text>
</comment>
<dbReference type="UniPathway" id="UPA00344"/>
<dbReference type="InterPro" id="IPR050105">
    <property type="entry name" value="MoCo_biosynth_MoaA/MoaC"/>
</dbReference>
<comment type="subunit">
    <text evidence="6">Homohexamer; trimer of dimers.</text>
</comment>
<gene>
    <name evidence="6 8" type="primary">moaC</name>
    <name evidence="8" type="ORF">GCM10007043_11060</name>
</gene>
<keyword evidence="5 6" id="KW-0456">Lyase</keyword>
<comment type="similarity">
    <text evidence="6">Belongs to the MoaC family.</text>
</comment>
<dbReference type="Pfam" id="PF01967">
    <property type="entry name" value="MoaC"/>
    <property type="match status" value="1"/>
</dbReference>
<name>A0A8J3FAS5_9BACI</name>
<evidence type="ECO:0000256" key="1">
    <source>
        <dbReference type="ARBA" id="ARBA00001637"/>
    </source>
</evidence>
<dbReference type="Gene3D" id="3.30.70.640">
    <property type="entry name" value="Molybdopterin cofactor biosynthesis C (MoaC) domain"/>
    <property type="match status" value="1"/>
</dbReference>
<protein>
    <recommendedName>
        <fullName evidence="3 6">Cyclic pyranopterin monophosphate synthase</fullName>
        <ecNumber evidence="3 6">4.6.1.17</ecNumber>
    </recommendedName>
    <alternativeName>
        <fullName evidence="6">Molybdenum cofactor biosynthesis protein C</fullName>
    </alternativeName>
</protein>
<feature type="binding site" evidence="6">
    <location>
        <begin position="114"/>
        <end position="115"/>
    </location>
    <ligand>
        <name>substrate</name>
    </ligand>
</feature>
<dbReference type="InterPro" id="IPR036522">
    <property type="entry name" value="MoaC_sf"/>
</dbReference>
<dbReference type="InterPro" id="IPR002820">
    <property type="entry name" value="Mopterin_CF_biosynth-C_dom"/>
</dbReference>
<reference evidence="8" key="1">
    <citation type="journal article" date="2014" name="Int. J. Syst. Evol. Microbiol.">
        <title>Complete genome sequence of Corynebacterium casei LMG S-19264T (=DSM 44701T), isolated from a smear-ripened cheese.</title>
        <authorList>
            <consortium name="US DOE Joint Genome Institute (JGI-PGF)"/>
            <person name="Walter F."/>
            <person name="Albersmeier A."/>
            <person name="Kalinowski J."/>
            <person name="Ruckert C."/>
        </authorList>
    </citation>
    <scope>NUCLEOTIDE SEQUENCE</scope>
    <source>
        <strain evidence="8">JCM 14719</strain>
    </source>
</reference>
<dbReference type="RefSeq" id="WP_188817050.1">
    <property type="nucleotide sequence ID" value="NZ_BMOF01000017.1"/>
</dbReference>
<dbReference type="InterPro" id="IPR047594">
    <property type="entry name" value="MoaC_bact/euk"/>
</dbReference>
<dbReference type="SUPFAM" id="SSF55040">
    <property type="entry name" value="Molybdenum cofactor biosynthesis protein C, MoaC"/>
    <property type="match status" value="1"/>
</dbReference>
<keyword evidence="9" id="KW-1185">Reference proteome</keyword>
<dbReference type="HAMAP" id="MF_01224_B">
    <property type="entry name" value="MoaC_B"/>
    <property type="match status" value="1"/>
</dbReference>
<proteinExistence type="inferred from homology"/>
<dbReference type="NCBIfam" id="TIGR00581">
    <property type="entry name" value="moaC"/>
    <property type="match status" value="1"/>
</dbReference>
<accession>A0A8J3FAS5</accession>
<dbReference type="AlphaFoldDB" id="A0A8J3FAS5"/>
<organism evidence="8 9">
    <name type="scientific">Calditerricola satsumensis</name>
    <dbReference type="NCBI Taxonomy" id="373054"/>
    <lineage>
        <taxon>Bacteria</taxon>
        <taxon>Bacillati</taxon>
        <taxon>Bacillota</taxon>
        <taxon>Bacilli</taxon>
        <taxon>Bacillales</taxon>
        <taxon>Bacillaceae</taxon>
        <taxon>Calditerricola</taxon>
    </lineage>
</organism>
<evidence type="ECO:0000256" key="2">
    <source>
        <dbReference type="ARBA" id="ARBA00005046"/>
    </source>
</evidence>
<evidence type="ECO:0000313" key="8">
    <source>
        <dbReference type="EMBL" id="GGJ98883.1"/>
    </source>
</evidence>
<dbReference type="NCBIfam" id="NF006870">
    <property type="entry name" value="PRK09364.1"/>
    <property type="match status" value="1"/>
</dbReference>
<keyword evidence="4 6" id="KW-0501">Molybdenum cofactor biosynthesis</keyword>
<dbReference type="InterPro" id="IPR023045">
    <property type="entry name" value="MoaC"/>
</dbReference>
<dbReference type="GO" id="GO:0061799">
    <property type="term" value="F:cyclic pyranopterin monophosphate synthase activity"/>
    <property type="evidence" value="ECO:0007669"/>
    <property type="project" value="UniProtKB-UniRule"/>
</dbReference>
<evidence type="ECO:0000256" key="4">
    <source>
        <dbReference type="ARBA" id="ARBA00023150"/>
    </source>
</evidence>
<feature type="binding site" evidence="6">
    <location>
        <begin position="77"/>
        <end position="79"/>
    </location>
    <ligand>
        <name>substrate</name>
    </ligand>
</feature>
<feature type="active site" evidence="6">
    <location>
        <position position="129"/>
    </location>
</feature>
<feature type="domain" description="Molybdopterin cofactor biosynthesis C (MoaC)" evidence="7">
    <location>
        <begin position="17"/>
        <end position="151"/>
    </location>
</feature>
<dbReference type="EC" id="4.6.1.17" evidence="3 6"/>
<evidence type="ECO:0000256" key="6">
    <source>
        <dbReference type="HAMAP-Rule" id="MF_01224"/>
    </source>
</evidence>
<evidence type="ECO:0000313" key="9">
    <source>
        <dbReference type="Proteomes" id="UP000637720"/>
    </source>
</evidence>
<comment type="pathway">
    <text evidence="2 6">Cofactor biosynthesis; molybdopterin biosynthesis.</text>
</comment>
<evidence type="ECO:0000256" key="3">
    <source>
        <dbReference type="ARBA" id="ARBA00012575"/>
    </source>
</evidence>
<dbReference type="CDD" id="cd01420">
    <property type="entry name" value="MoaC_PE"/>
    <property type="match status" value="1"/>
</dbReference>
<dbReference type="GO" id="GO:0006777">
    <property type="term" value="P:Mo-molybdopterin cofactor biosynthetic process"/>
    <property type="evidence" value="ECO:0007669"/>
    <property type="project" value="UniProtKB-UniRule"/>
</dbReference>
<sequence length="167" mass="17949">MDQRELTHFNAQGRARMVDVSDKPATKRKAVAVSTVRMAPETLARIRQGGVEKGDVLAVAQVAGILAAKKTPELVPMCHPLPLTGIDIRFAFPDDRTLRIEAEVTTTAPTGVEMEALTAASVAALTVYDMCKALDKAMVIGPTYLVEKRGGKSGDFVRDEAPDAQWG</sequence>
<evidence type="ECO:0000256" key="5">
    <source>
        <dbReference type="ARBA" id="ARBA00023239"/>
    </source>
</evidence>
<comment type="catalytic activity">
    <reaction evidence="1 6">
        <text>(8S)-3',8-cyclo-7,8-dihydroguanosine 5'-triphosphate = cyclic pyranopterin phosphate + diphosphate</text>
        <dbReference type="Rhea" id="RHEA:49580"/>
        <dbReference type="ChEBI" id="CHEBI:33019"/>
        <dbReference type="ChEBI" id="CHEBI:59648"/>
        <dbReference type="ChEBI" id="CHEBI:131766"/>
        <dbReference type="EC" id="4.6.1.17"/>
    </reaction>
</comment>
<comment type="caution">
    <text evidence="8">The sequence shown here is derived from an EMBL/GenBank/DDBJ whole genome shotgun (WGS) entry which is preliminary data.</text>
</comment>
<reference evidence="8" key="2">
    <citation type="submission" date="2020-09" db="EMBL/GenBank/DDBJ databases">
        <authorList>
            <person name="Sun Q."/>
            <person name="Ohkuma M."/>
        </authorList>
    </citation>
    <scope>NUCLEOTIDE SEQUENCE</scope>
    <source>
        <strain evidence="8">JCM 14719</strain>
    </source>
</reference>
<dbReference type="Proteomes" id="UP000637720">
    <property type="component" value="Unassembled WGS sequence"/>
</dbReference>
<dbReference type="PANTHER" id="PTHR22960:SF29">
    <property type="entry name" value="CYCLIC PYRANOPTERIN MONOPHOSPHATE SYNTHASE"/>
    <property type="match status" value="1"/>
</dbReference>
<dbReference type="EMBL" id="BMOF01000017">
    <property type="protein sequence ID" value="GGJ98883.1"/>
    <property type="molecule type" value="Genomic_DNA"/>
</dbReference>
<dbReference type="PANTHER" id="PTHR22960">
    <property type="entry name" value="MOLYBDOPTERIN COFACTOR SYNTHESIS PROTEIN A"/>
    <property type="match status" value="1"/>
</dbReference>
<evidence type="ECO:0000259" key="7">
    <source>
        <dbReference type="Pfam" id="PF01967"/>
    </source>
</evidence>